<dbReference type="AlphaFoldDB" id="A0A8X8A3Q4"/>
<dbReference type="InterPro" id="IPR045063">
    <property type="entry name" value="Dynamin_N"/>
</dbReference>
<dbReference type="InterPro" id="IPR001401">
    <property type="entry name" value="Dynamin_GTPase"/>
</dbReference>
<dbReference type="InterPro" id="IPR030381">
    <property type="entry name" value="G_DYNAMIN_dom"/>
</dbReference>
<dbReference type="GO" id="GO:0016020">
    <property type="term" value="C:membrane"/>
    <property type="evidence" value="ECO:0007669"/>
    <property type="project" value="TreeGrafter"/>
</dbReference>
<dbReference type="Proteomes" id="UP000886885">
    <property type="component" value="Chromosome 3D"/>
</dbReference>
<dbReference type="SMART" id="SM00053">
    <property type="entry name" value="DYNc"/>
    <property type="match status" value="1"/>
</dbReference>
<accession>A0A8X8A3Q4</accession>
<keyword evidence="3" id="KW-1185">Reference proteome</keyword>
<name>A0A8X8A3Q4_POPTO</name>
<dbReference type="InterPro" id="IPR022812">
    <property type="entry name" value="Dynamin"/>
</dbReference>
<dbReference type="PANTHER" id="PTHR11566:SF173">
    <property type="entry name" value="DYNAMIN-RELATED PROTEIN 4C"/>
    <property type="match status" value="1"/>
</dbReference>
<reference evidence="2" key="1">
    <citation type="journal article" date="2020" name="bioRxiv">
        <title>Hybrid origin of Populus tomentosa Carr. identified through genome sequencing and phylogenomic analysis.</title>
        <authorList>
            <person name="An X."/>
            <person name="Gao K."/>
            <person name="Chen Z."/>
            <person name="Li J."/>
            <person name="Yang X."/>
            <person name="Yang X."/>
            <person name="Zhou J."/>
            <person name="Guo T."/>
            <person name="Zhao T."/>
            <person name="Huang S."/>
            <person name="Miao D."/>
            <person name="Khan W.U."/>
            <person name="Rao P."/>
            <person name="Ye M."/>
            <person name="Lei B."/>
            <person name="Liao W."/>
            <person name="Wang J."/>
            <person name="Ji L."/>
            <person name="Li Y."/>
            <person name="Guo B."/>
            <person name="Mustafa N.S."/>
            <person name="Li S."/>
            <person name="Yun Q."/>
            <person name="Keller S.R."/>
            <person name="Mao J."/>
            <person name="Zhang R."/>
            <person name="Strauss S.H."/>
        </authorList>
    </citation>
    <scope>NUCLEOTIDE SEQUENCE</scope>
    <source>
        <strain evidence="2">GM15</strain>
        <tissue evidence="2">Leaf</tissue>
    </source>
</reference>
<dbReference type="GO" id="GO:0005525">
    <property type="term" value="F:GTP binding"/>
    <property type="evidence" value="ECO:0007669"/>
    <property type="project" value="InterPro"/>
</dbReference>
<feature type="domain" description="Dynamin-type G" evidence="1">
    <location>
        <begin position="4"/>
        <end position="252"/>
    </location>
</feature>
<evidence type="ECO:0000313" key="3">
    <source>
        <dbReference type="Proteomes" id="UP000886885"/>
    </source>
</evidence>
<sequence>MKEARLLPTIVVVGDQSSGKSSVLESLTGISLPRGQGICTRLSLIMRLQHHPSLIPEMFLEFNSETCQTDEVHIADDINIATEEISGSGKGISNAPLTLVVMKNGFPDLTMADHSGISRVPVHGSLTTSSGIRPEESIVLNILHASVDFTTFESIRVSRQVDKTGQWTIAVVTKAHKAPEGLLGKVTPDDVSIGLGYVCVRNRFGDESCEDDADGRRKNVCNSSTSFHERSSIYIDYTCNPEYLDERNKLVAKQKAFIYDVQKNESSKIQIEGFGGVEVNNLRVSQAFDDC</sequence>
<organism evidence="2 3">
    <name type="scientific">Populus tomentosa</name>
    <name type="common">Chinese white poplar</name>
    <dbReference type="NCBI Taxonomy" id="118781"/>
    <lineage>
        <taxon>Eukaryota</taxon>
        <taxon>Viridiplantae</taxon>
        <taxon>Streptophyta</taxon>
        <taxon>Embryophyta</taxon>
        <taxon>Tracheophyta</taxon>
        <taxon>Spermatophyta</taxon>
        <taxon>Magnoliopsida</taxon>
        <taxon>eudicotyledons</taxon>
        <taxon>Gunneridae</taxon>
        <taxon>Pentapetalae</taxon>
        <taxon>rosids</taxon>
        <taxon>fabids</taxon>
        <taxon>Malpighiales</taxon>
        <taxon>Salicaceae</taxon>
        <taxon>Saliceae</taxon>
        <taxon>Populus</taxon>
    </lineage>
</organism>
<dbReference type="Pfam" id="PF00350">
    <property type="entry name" value="Dynamin_N"/>
    <property type="match status" value="1"/>
</dbReference>
<comment type="caution">
    <text evidence="2">The sequence shown here is derived from an EMBL/GenBank/DDBJ whole genome shotgun (WGS) entry which is preliminary data.</text>
</comment>
<dbReference type="PROSITE" id="PS51718">
    <property type="entry name" value="G_DYNAMIN_2"/>
    <property type="match status" value="1"/>
</dbReference>
<proteinExistence type="predicted"/>
<dbReference type="EMBL" id="JAAWWB010000006">
    <property type="protein sequence ID" value="KAG6781141.1"/>
    <property type="molecule type" value="Genomic_DNA"/>
</dbReference>
<protein>
    <recommendedName>
        <fullName evidence="1">Dynamin-type G domain-containing protein</fullName>
    </recommendedName>
</protein>
<dbReference type="GO" id="GO:0008017">
    <property type="term" value="F:microtubule binding"/>
    <property type="evidence" value="ECO:0007669"/>
    <property type="project" value="TreeGrafter"/>
</dbReference>
<dbReference type="OrthoDB" id="5061070at2759"/>
<evidence type="ECO:0000313" key="2">
    <source>
        <dbReference type="EMBL" id="KAG6781141.1"/>
    </source>
</evidence>
<evidence type="ECO:0000259" key="1">
    <source>
        <dbReference type="PROSITE" id="PS51718"/>
    </source>
</evidence>
<dbReference type="GO" id="GO:0005874">
    <property type="term" value="C:microtubule"/>
    <property type="evidence" value="ECO:0007669"/>
    <property type="project" value="TreeGrafter"/>
</dbReference>
<gene>
    <name evidence="2" type="ORF">POTOM_014030</name>
</gene>
<dbReference type="GO" id="GO:0005737">
    <property type="term" value="C:cytoplasm"/>
    <property type="evidence" value="ECO:0007669"/>
    <property type="project" value="TreeGrafter"/>
</dbReference>
<dbReference type="GO" id="GO:0003924">
    <property type="term" value="F:GTPase activity"/>
    <property type="evidence" value="ECO:0007669"/>
    <property type="project" value="InterPro"/>
</dbReference>
<dbReference type="PANTHER" id="PTHR11566">
    <property type="entry name" value="DYNAMIN"/>
    <property type="match status" value="1"/>
</dbReference>